<comment type="caution">
    <text evidence="1">The sequence shown here is derived from an EMBL/GenBank/DDBJ whole genome shotgun (WGS) entry which is preliminary data.</text>
</comment>
<organism evidence="1 2">
    <name type="scientific">Hydrogenophaga laconesensis</name>
    <dbReference type="NCBI Taxonomy" id="1805971"/>
    <lineage>
        <taxon>Bacteria</taxon>
        <taxon>Pseudomonadati</taxon>
        <taxon>Pseudomonadota</taxon>
        <taxon>Betaproteobacteria</taxon>
        <taxon>Burkholderiales</taxon>
        <taxon>Comamonadaceae</taxon>
        <taxon>Hydrogenophaga</taxon>
    </lineage>
</organism>
<evidence type="ECO:0000313" key="1">
    <source>
        <dbReference type="EMBL" id="MDR7095525.1"/>
    </source>
</evidence>
<dbReference type="Proteomes" id="UP001265550">
    <property type="component" value="Unassembled WGS sequence"/>
</dbReference>
<dbReference type="EMBL" id="JAVDWE010000009">
    <property type="protein sequence ID" value="MDR7095525.1"/>
    <property type="molecule type" value="Genomic_DNA"/>
</dbReference>
<protein>
    <submittedName>
        <fullName evidence="1">Uncharacterized protein</fullName>
    </submittedName>
</protein>
<dbReference type="RefSeq" id="WP_204731220.1">
    <property type="nucleotide sequence ID" value="NZ_JAVDWE010000009.1"/>
</dbReference>
<evidence type="ECO:0000313" key="2">
    <source>
        <dbReference type="Proteomes" id="UP001265550"/>
    </source>
</evidence>
<name>A0ABU1VDY8_9BURK</name>
<gene>
    <name evidence="1" type="ORF">J2X09_003276</name>
</gene>
<reference evidence="1 2" key="1">
    <citation type="submission" date="2023-07" db="EMBL/GenBank/DDBJ databases">
        <title>Sorghum-associated microbial communities from plants grown in Nebraska, USA.</title>
        <authorList>
            <person name="Schachtman D."/>
        </authorList>
    </citation>
    <scope>NUCLEOTIDE SEQUENCE [LARGE SCALE GENOMIC DNA]</scope>
    <source>
        <strain evidence="1 2">BE240</strain>
    </source>
</reference>
<sequence>MFKAPGQLPPLSLLLDDIPTRCAKTISRHLGISTRTLKRYQVEDQAPRFILLALFFETRWGRSIMDSELEHRHRLHMGYIDALKRENAHLQARMARLADLLDRGDYGAANSPIFDARAHFVHMGPVTTGGHVPVRLKPFDLRPKMQASNQPPITHDDSPCVTAGSASLLKKHRSIDIGDGQKELRVFLDAERDFHHTDGKPEDANFSRAPGAPLAIQRRGSVAVLAAGVERVQQLGTEPVRNALAPPSPMGNVPLEA</sequence>
<accession>A0ABU1VDY8</accession>
<keyword evidence="2" id="KW-1185">Reference proteome</keyword>
<proteinExistence type="predicted"/>